<comment type="function">
    <text evidence="4">PPIases accelerate the folding of proteins. It catalyzes the cis-trans isomerization of proline imidic peptide bonds in oligopeptides.</text>
</comment>
<dbReference type="InterPro" id="IPR029000">
    <property type="entry name" value="Cyclophilin-like_dom_sf"/>
</dbReference>
<dbReference type="Pfam" id="PF00160">
    <property type="entry name" value="Pro_isomerase"/>
    <property type="match status" value="1"/>
</dbReference>
<dbReference type="FunFam" id="2.40.100.10:FF:000025">
    <property type="entry name" value="Peptidyl-prolyl cis-trans isomerase CYP19-2"/>
    <property type="match status" value="1"/>
</dbReference>
<evidence type="ECO:0000313" key="6">
    <source>
        <dbReference type="EMBL" id="CAJ1953689.1"/>
    </source>
</evidence>
<dbReference type="PRINTS" id="PR00153">
    <property type="entry name" value="CSAPPISMRASE"/>
</dbReference>
<evidence type="ECO:0000256" key="3">
    <source>
        <dbReference type="ARBA" id="ARBA00023235"/>
    </source>
</evidence>
<sequence>MLSKILLALAFVTPTVSEYEIPTEIAMPPKMDPIPTLPKVTQRVFFDIEVDGKNAGRIVLGLFGEIAPKAVANFVGLCECNKGKAKLTGKDLCYRGSKIHKIIPNFAFQGGDITHGDGTGGESIYGAPFEDESFEVKFTRRFLLSMATRRNSNGSQFFINTVKTQWLTGKYEIFGMVLDGLKTIIEIEMSGTFGGHPSREVKIVDSGTLPLEKADHNPYRVSWKLES</sequence>
<evidence type="ECO:0000256" key="4">
    <source>
        <dbReference type="RuleBase" id="RU363019"/>
    </source>
</evidence>
<comment type="catalytic activity">
    <reaction evidence="1 4">
        <text>[protein]-peptidylproline (omega=180) = [protein]-peptidylproline (omega=0)</text>
        <dbReference type="Rhea" id="RHEA:16237"/>
        <dbReference type="Rhea" id="RHEA-COMP:10747"/>
        <dbReference type="Rhea" id="RHEA-COMP:10748"/>
        <dbReference type="ChEBI" id="CHEBI:83833"/>
        <dbReference type="ChEBI" id="CHEBI:83834"/>
        <dbReference type="EC" id="5.2.1.8"/>
    </reaction>
</comment>
<dbReference type="AlphaFoldDB" id="A0AAD2JIG5"/>
<keyword evidence="2 4" id="KW-0697">Rotamase</keyword>
<feature type="chain" id="PRO_5041782765" description="Peptidyl-prolyl cis-trans isomerase" evidence="4">
    <location>
        <begin position="18"/>
        <end position="227"/>
    </location>
</feature>
<dbReference type="PROSITE" id="PS50072">
    <property type="entry name" value="CSA_PPIASE_2"/>
    <property type="match status" value="1"/>
</dbReference>
<accession>A0AAD2JIG5</accession>
<reference evidence="6" key="1">
    <citation type="submission" date="2023-08" db="EMBL/GenBank/DDBJ databases">
        <authorList>
            <person name="Audoor S."/>
            <person name="Bilcke G."/>
        </authorList>
    </citation>
    <scope>NUCLEOTIDE SEQUENCE</scope>
</reference>
<feature type="domain" description="PPIase cyclophilin-type" evidence="5">
    <location>
        <begin position="45"/>
        <end position="208"/>
    </location>
</feature>
<dbReference type="GO" id="GO:0005737">
    <property type="term" value="C:cytoplasm"/>
    <property type="evidence" value="ECO:0007669"/>
    <property type="project" value="TreeGrafter"/>
</dbReference>
<dbReference type="Proteomes" id="UP001295423">
    <property type="component" value="Unassembled WGS sequence"/>
</dbReference>
<feature type="signal peptide" evidence="4">
    <location>
        <begin position="1"/>
        <end position="17"/>
    </location>
</feature>
<organism evidence="6 7">
    <name type="scientific">Cylindrotheca closterium</name>
    <dbReference type="NCBI Taxonomy" id="2856"/>
    <lineage>
        <taxon>Eukaryota</taxon>
        <taxon>Sar</taxon>
        <taxon>Stramenopiles</taxon>
        <taxon>Ochrophyta</taxon>
        <taxon>Bacillariophyta</taxon>
        <taxon>Bacillariophyceae</taxon>
        <taxon>Bacillariophycidae</taxon>
        <taxon>Bacillariales</taxon>
        <taxon>Bacillariaceae</taxon>
        <taxon>Cylindrotheca</taxon>
    </lineage>
</organism>
<keyword evidence="7" id="KW-1185">Reference proteome</keyword>
<protein>
    <recommendedName>
        <fullName evidence="4">Peptidyl-prolyl cis-trans isomerase</fullName>
        <shortName evidence="4">PPIase</shortName>
        <ecNumber evidence="4">5.2.1.8</ecNumber>
    </recommendedName>
</protein>
<keyword evidence="3 4" id="KW-0413">Isomerase</keyword>
<dbReference type="Gene3D" id="2.40.100.10">
    <property type="entry name" value="Cyclophilin-like"/>
    <property type="match status" value="1"/>
</dbReference>
<dbReference type="InterPro" id="IPR002130">
    <property type="entry name" value="Cyclophilin-type_PPIase_dom"/>
</dbReference>
<keyword evidence="4" id="KW-0732">Signal</keyword>
<dbReference type="GO" id="GO:0003755">
    <property type="term" value="F:peptidyl-prolyl cis-trans isomerase activity"/>
    <property type="evidence" value="ECO:0007669"/>
    <property type="project" value="UniProtKB-UniRule"/>
</dbReference>
<comment type="similarity">
    <text evidence="4">Belongs to the cyclophilin-type PPIase family.</text>
</comment>
<dbReference type="EC" id="5.2.1.8" evidence="4"/>
<dbReference type="EMBL" id="CAKOGP040001836">
    <property type="protein sequence ID" value="CAJ1953689.1"/>
    <property type="molecule type" value="Genomic_DNA"/>
</dbReference>
<dbReference type="PANTHER" id="PTHR11071">
    <property type="entry name" value="PEPTIDYL-PROLYL CIS-TRANS ISOMERASE"/>
    <property type="match status" value="1"/>
</dbReference>
<dbReference type="PANTHER" id="PTHR11071:SF561">
    <property type="entry name" value="PEPTIDYL-PROLYL CIS-TRANS ISOMERASE D-RELATED"/>
    <property type="match status" value="1"/>
</dbReference>
<name>A0AAD2JIG5_9STRA</name>
<dbReference type="GO" id="GO:0016018">
    <property type="term" value="F:cyclosporin A binding"/>
    <property type="evidence" value="ECO:0007669"/>
    <property type="project" value="TreeGrafter"/>
</dbReference>
<evidence type="ECO:0000313" key="7">
    <source>
        <dbReference type="Proteomes" id="UP001295423"/>
    </source>
</evidence>
<evidence type="ECO:0000256" key="1">
    <source>
        <dbReference type="ARBA" id="ARBA00000971"/>
    </source>
</evidence>
<comment type="caution">
    <text evidence="6">The sequence shown here is derived from an EMBL/GenBank/DDBJ whole genome shotgun (WGS) entry which is preliminary data.</text>
</comment>
<evidence type="ECO:0000259" key="5">
    <source>
        <dbReference type="PROSITE" id="PS50072"/>
    </source>
</evidence>
<proteinExistence type="inferred from homology"/>
<dbReference type="GO" id="GO:0006457">
    <property type="term" value="P:protein folding"/>
    <property type="evidence" value="ECO:0007669"/>
    <property type="project" value="TreeGrafter"/>
</dbReference>
<dbReference type="SUPFAM" id="SSF50891">
    <property type="entry name" value="Cyclophilin-like"/>
    <property type="match status" value="1"/>
</dbReference>
<gene>
    <name evidence="6" type="ORF">CYCCA115_LOCUS14292</name>
</gene>
<evidence type="ECO:0000256" key="2">
    <source>
        <dbReference type="ARBA" id="ARBA00023110"/>
    </source>
</evidence>